<dbReference type="PROSITE" id="PS50893">
    <property type="entry name" value="ABC_TRANSPORTER_2"/>
    <property type="match status" value="1"/>
</dbReference>
<evidence type="ECO:0000256" key="3">
    <source>
        <dbReference type="ARBA" id="ARBA00022692"/>
    </source>
</evidence>
<dbReference type="InterPro" id="IPR013525">
    <property type="entry name" value="ABC2_TM"/>
</dbReference>
<feature type="transmembrane region" description="Helical" evidence="9">
    <location>
        <begin position="1011"/>
        <end position="1031"/>
    </location>
</feature>
<sequence length="1037" mass="110131">MPRLGSIAIAVGCFATLAAKTALAQTSCYNYGLQLPNGNCSCPSGFSPDSGCTTPTCDNPLVVNANRQSFSTVLSGNASAGCSRQCSSGFEGPTCGVCTSNDACVNALQALGAGSSTTSSNSMSLTNGLGNPVCSNSAWSWTEGFGSCQVVNPTLQGVFTGSTVLTFQKTVDPSQSLSATFDANGTTYAQLWYAPLDGNTTLVEQFFCGARSCVQSNSTSGSNTSVDWKCSDLKCTCIPGTFFCGRSGAPIDLTQTIDDLSGTLEITCDATGAECAFKQQTLQTLFGASGLALSGCQWGECVLPSTINTLAAKLPGAPSAASASSLSGGVIAGLAVLGAVVLLLLALLALGYRNQRRAQRRARSKELYGAGYADSSASSGASRSSSTKHASPVSPPPIGLAWRDLSHHLPSAGRASSVLTRSRSTNDGRAILSNLNANIAGGSFVSILGPSGAGKSTLVDLLAGVRKLGTRTGTIEFVETASEGDKSGATSRADRIRVGYVDQTDLLPEMSTVREAVMFAADLKLGEIPKDRKRERVFEVLTQLGLIDIADTRIGSPEESGKRGISGGERRRVSIARELVAQPAILIADEPTSGLDSTSALRILTALKALTTPTPSRRATTVIATIHQPSSQLYHMFDDVILLARGGHQLYFGKAKEARTWWESQGLHCPDGWNPADFLLDMASDPSAAFQPLRPTLTGRKSSYASASFPPGSTSVPIATPELTSMPLLTHRGSSAFVPRMFLRNSNALQRQDRQPTTVALTQVEALADRKSKELRRDPSLILMHAIVPVIVGLIVGGMYFQVKTTIGGFQSRVGALFFMGCLIAFASLSALSNFARAKQLFVRERARGYYHPSAWLATELVLDILPLRIIPAIVLSVIVYWMVGLAHSAAHFFKFLLIILLFAICTTIWNFLLAAAIDDTGSAILISAIINLFQMAFAGFFVNLSSIPPVLRWLQWVAPLKYTLEALTVNEVGAGLMINDELAGAKVQISAEIIMETLFGFKQSAYYRDVLVLFAFIVGFAMILSTLVMLRLRELR</sequence>
<dbReference type="PANTHER" id="PTHR48041:SF139">
    <property type="entry name" value="PROTEIN SCARLET"/>
    <property type="match status" value="1"/>
</dbReference>
<dbReference type="SMART" id="SM00382">
    <property type="entry name" value="AAA"/>
    <property type="match status" value="1"/>
</dbReference>
<evidence type="ECO:0000256" key="2">
    <source>
        <dbReference type="ARBA" id="ARBA00022448"/>
    </source>
</evidence>
<feature type="signal peptide" evidence="10">
    <location>
        <begin position="1"/>
        <end position="24"/>
    </location>
</feature>
<dbReference type="Pfam" id="PF00005">
    <property type="entry name" value="ABC_tran"/>
    <property type="match status" value="1"/>
</dbReference>
<feature type="chain" id="PRO_5015448570" description="ABC transporter domain-containing protein" evidence="10">
    <location>
        <begin position="25"/>
        <end position="1037"/>
    </location>
</feature>
<evidence type="ECO:0000256" key="9">
    <source>
        <dbReference type="SAM" id="Phobius"/>
    </source>
</evidence>
<keyword evidence="6 9" id="KW-1133">Transmembrane helix</keyword>
<feature type="transmembrane region" description="Helical" evidence="9">
    <location>
        <begin position="896"/>
        <end position="918"/>
    </location>
</feature>
<feature type="transmembrane region" description="Helical" evidence="9">
    <location>
        <begin position="781"/>
        <end position="803"/>
    </location>
</feature>
<evidence type="ECO:0000256" key="5">
    <source>
        <dbReference type="ARBA" id="ARBA00022840"/>
    </source>
</evidence>
<keyword evidence="2" id="KW-0813">Transport</keyword>
<evidence type="ECO:0000256" key="1">
    <source>
        <dbReference type="ARBA" id="ARBA00004141"/>
    </source>
</evidence>
<keyword evidence="4" id="KW-0547">Nucleotide-binding</keyword>
<dbReference type="AlphaFoldDB" id="A0A2S5BD55"/>
<keyword evidence="7 9" id="KW-0472">Membrane</keyword>
<dbReference type="InterPro" id="IPR027417">
    <property type="entry name" value="P-loop_NTPase"/>
</dbReference>
<keyword evidence="3 9" id="KW-0812">Transmembrane</keyword>
<feature type="transmembrane region" description="Helical" evidence="9">
    <location>
        <begin position="815"/>
        <end position="836"/>
    </location>
</feature>
<dbReference type="OrthoDB" id="66620at2759"/>
<evidence type="ECO:0000256" key="10">
    <source>
        <dbReference type="SAM" id="SignalP"/>
    </source>
</evidence>
<dbReference type="Proteomes" id="UP000237144">
    <property type="component" value="Unassembled WGS sequence"/>
</dbReference>
<comment type="caution">
    <text evidence="12">The sequence shown here is derived from an EMBL/GenBank/DDBJ whole genome shotgun (WGS) entry which is preliminary data.</text>
</comment>
<dbReference type="Pfam" id="PF19055">
    <property type="entry name" value="ABC2_membrane_7"/>
    <property type="match status" value="1"/>
</dbReference>
<name>A0A2S5BD55_9BASI</name>
<keyword evidence="10" id="KW-0732">Signal</keyword>
<evidence type="ECO:0000259" key="11">
    <source>
        <dbReference type="PROSITE" id="PS50893"/>
    </source>
</evidence>
<keyword evidence="5" id="KW-0067">ATP-binding</keyword>
<evidence type="ECO:0000256" key="6">
    <source>
        <dbReference type="ARBA" id="ARBA00022989"/>
    </source>
</evidence>
<dbReference type="PROSITE" id="PS00211">
    <property type="entry name" value="ABC_TRANSPORTER_1"/>
    <property type="match status" value="1"/>
</dbReference>
<dbReference type="GO" id="GO:0016887">
    <property type="term" value="F:ATP hydrolysis activity"/>
    <property type="evidence" value="ECO:0007669"/>
    <property type="project" value="InterPro"/>
</dbReference>
<dbReference type="InterPro" id="IPR043926">
    <property type="entry name" value="ABCG_dom"/>
</dbReference>
<dbReference type="InterPro" id="IPR017871">
    <property type="entry name" value="ABC_transporter-like_CS"/>
</dbReference>
<evidence type="ECO:0000256" key="7">
    <source>
        <dbReference type="ARBA" id="ARBA00023136"/>
    </source>
</evidence>
<dbReference type="Gene3D" id="3.40.50.300">
    <property type="entry name" value="P-loop containing nucleotide triphosphate hydrolases"/>
    <property type="match status" value="1"/>
</dbReference>
<dbReference type="InterPro" id="IPR003439">
    <property type="entry name" value="ABC_transporter-like_ATP-bd"/>
</dbReference>
<evidence type="ECO:0000313" key="12">
    <source>
        <dbReference type="EMBL" id="POY74702.1"/>
    </source>
</evidence>
<feature type="transmembrane region" description="Helical" evidence="9">
    <location>
        <begin position="857"/>
        <end position="884"/>
    </location>
</feature>
<feature type="region of interest" description="Disordered" evidence="8">
    <location>
        <begin position="372"/>
        <end position="397"/>
    </location>
</feature>
<proteinExistence type="predicted"/>
<dbReference type="Pfam" id="PF01061">
    <property type="entry name" value="ABC2_membrane"/>
    <property type="match status" value="1"/>
</dbReference>
<dbReference type="InterPro" id="IPR003593">
    <property type="entry name" value="AAA+_ATPase"/>
</dbReference>
<organism evidence="12 13">
    <name type="scientific">Rhodotorula taiwanensis</name>
    <dbReference type="NCBI Taxonomy" id="741276"/>
    <lineage>
        <taxon>Eukaryota</taxon>
        <taxon>Fungi</taxon>
        <taxon>Dikarya</taxon>
        <taxon>Basidiomycota</taxon>
        <taxon>Pucciniomycotina</taxon>
        <taxon>Microbotryomycetes</taxon>
        <taxon>Sporidiobolales</taxon>
        <taxon>Sporidiobolaceae</taxon>
        <taxon>Rhodotorula</taxon>
    </lineage>
</organism>
<keyword evidence="13" id="KW-1185">Reference proteome</keyword>
<feature type="domain" description="ABC transporter" evidence="11">
    <location>
        <begin position="413"/>
        <end position="671"/>
    </location>
</feature>
<comment type="subcellular location">
    <subcellularLocation>
        <location evidence="1">Membrane</location>
        <topology evidence="1">Multi-pass membrane protein</topology>
    </subcellularLocation>
</comment>
<dbReference type="InterPro" id="IPR050352">
    <property type="entry name" value="ABCG_transporters"/>
</dbReference>
<evidence type="ECO:0000256" key="8">
    <source>
        <dbReference type="SAM" id="MobiDB-lite"/>
    </source>
</evidence>
<dbReference type="GO" id="GO:0005524">
    <property type="term" value="F:ATP binding"/>
    <property type="evidence" value="ECO:0007669"/>
    <property type="project" value="UniProtKB-KW"/>
</dbReference>
<dbReference type="GO" id="GO:0140359">
    <property type="term" value="F:ABC-type transporter activity"/>
    <property type="evidence" value="ECO:0007669"/>
    <property type="project" value="InterPro"/>
</dbReference>
<feature type="transmembrane region" description="Helical" evidence="9">
    <location>
        <begin position="925"/>
        <end position="945"/>
    </location>
</feature>
<dbReference type="SUPFAM" id="SSF52540">
    <property type="entry name" value="P-loop containing nucleoside triphosphate hydrolases"/>
    <property type="match status" value="1"/>
</dbReference>
<evidence type="ECO:0000313" key="13">
    <source>
        <dbReference type="Proteomes" id="UP000237144"/>
    </source>
</evidence>
<accession>A0A2S5BD55</accession>
<dbReference type="EMBL" id="PJQD01000022">
    <property type="protein sequence ID" value="POY74702.1"/>
    <property type="molecule type" value="Genomic_DNA"/>
</dbReference>
<protein>
    <recommendedName>
        <fullName evidence="11">ABC transporter domain-containing protein</fullName>
    </recommendedName>
</protein>
<dbReference type="GO" id="GO:0016020">
    <property type="term" value="C:membrane"/>
    <property type="evidence" value="ECO:0007669"/>
    <property type="project" value="UniProtKB-SubCell"/>
</dbReference>
<reference evidence="12 13" key="1">
    <citation type="journal article" date="2018" name="Front. Microbiol.">
        <title>Prospects for Fungal Bioremediation of Acidic Radioactive Waste Sites: Characterization and Genome Sequence of Rhodotorula taiwanensis MD1149.</title>
        <authorList>
            <person name="Tkavc R."/>
            <person name="Matrosova V.Y."/>
            <person name="Grichenko O.E."/>
            <person name="Gostincar C."/>
            <person name="Volpe R.P."/>
            <person name="Klimenkova P."/>
            <person name="Gaidamakova E.K."/>
            <person name="Zhou C.E."/>
            <person name="Stewart B.J."/>
            <person name="Lyman M.G."/>
            <person name="Malfatti S.A."/>
            <person name="Rubinfeld B."/>
            <person name="Courtot M."/>
            <person name="Singh J."/>
            <person name="Dalgard C.L."/>
            <person name="Hamilton T."/>
            <person name="Frey K.G."/>
            <person name="Gunde-Cimerman N."/>
            <person name="Dugan L."/>
            <person name="Daly M.J."/>
        </authorList>
    </citation>
    <scope>NUCLEOTIDE SEQUENCE [LARGE SCALE GENOMIC DNA]</scope>
    <source>
        <strain evidence="12 13">MD1149</strain>
    </source>
</reference>
<gene>
    <name evidence="12" type="ORF">BMF94_2177</name>
</gene>
<dbReference type="PANTHER" id="PTHR48041">
    <property type="entry name" value="ABC TRANSPORTER G FAMILY MEMBER 28"/>
    <property type="match status" value="1"/>
</dbReference>
<evidence type="ECO:0000256" key="4">
    <source>
        <dbReference type="ARBA" id="ARBA00022741"/>
    </source>
</evidence>
<dbReference type="STRING" id="741276.A0A2S5BD55"/>
<feature type="compositionally biased region" description="Low complexity" evidence="8">
    <location>
        <begin position="372"/>
        <end position="391"/>
    </location>
</feature>
<feature type="transmembrane region" description="Helical" evidence="9">
    <location>
        <begin position="330"/>
        <end position="352"/>
    </location>
</feature>